<gene>
    <name evidence="1" type="ORF">CPT_Mano_055</name>
</gene>
<name>A0A7L8G6F0_9CAUD</name>
<protein>
    <submittedName>
        <fullName evidence="1">Uncharacterized protein</fullName>
    </submittedName>
</protein>
<sequence length="79" mass="8457">MNAKKAKALRKLVRAAGVAVGHATYKSDDPGQRAYNTGKLDAKGRPIFGTAEITGTVRLARNCGRWLYKRLKAGAAMPA</sequence>
<evidence type="ECO:0000313" key="2">
    <source>
        <dbReference type="Proteomes" id="UP000516893"/>
    </source>
</evidence>
<evidence type="ECO:0000313" key="1">
    <source>
        <dbReference type="EMBL" id="QOE32787.1"/>
    </source>
</evidence>
<accession>A0A7L8G6F0</accession>
<dbReference type="Proteomes" id="UP000516893">
    <property type="component" value="Segment"/>
</dbReference>
<dbReference type="EMBL" id="MT708550">
    <property type="protein sequence ID" value="QOE32787.1"/>
    <property type="molecule type" value="Genomic_DNA"/>
</dbReference>
<organism evidence="1 2">
    <name type="scientific">Achromobacter phage Mano</name>
    <dbReference type="NCBI Taxonomy" id="2767570"/>
    <lineage>
        <taxon>Viruses</taxon>
        <taxon>Duplodnaviria</taxon>
        <taxon>Heunggongvirae</taxon>
        <taxon>Uroviricota</taxon>
        <taxon>Caudoviricetes</taxon>
        <taxon>Manovirus</taxon>
        <taxon>Manovirus Mano</taxon>
    </lineage>
</organism>
<reference evidence="1 2" key="1">
    <citation type="submission" date="2020-07" db="EMBL/GenBank/DDBJ databases">
        <title>Complete genome sequence of Achromobacter sp. phage Mano.</title>
        <authorList>
            <person name="Bartz M.L."/>
            <person name="Yao G.W."/>
            <person name="Le T."/>
            <person name="Gonzalez C."/>
            <person name="Young R."/>
            <person name="Liu M."/>
        </authorList>
    </citation>
    <scope>NUCLEOTIDE SEQUENCE [LARGE SCALE GENOMIC DNA]</scope>
</reference>
<keyword evidence="2" id="KW-1185">Reference proteome</keyword>
<proteinExistence type="predicted"/>